<dbReference type="SUPFAM" id="SSF82866">
    <property type="entry name" value="Multidrug efflux transporter AcrB transmembrane domain"/>
    <property type="match status" value="1"/>
</dbReference>
<keyword evidence="5 9" id="KW-0653">Protein transport</keyword>
<accession>A0ABU8XW05</accession>
<evidence type="ECO:0000259" key="11">
    <source>
        <dbReference type="Pfam" id="PF21760"/>
    </source>
</evidence>
<dbReference type="Pfam" id="PF02355">
    <property type="entry name" value="SecD_SecF_C"/>
    <property type="match status" value="1"/>
</dbReference>
<gene>
    <name evidence="9 13" type="primary">secD</name>
    <name evidence="13" type="ORF">U1T56_18905</name>
</gene>
<keyword evidence="7 9" id="KW-0811">Translocation</keyword>
<dbReference type="HAMAP" id="MF_01463_B">
    <property type="entry name" value="SecD_B"/>
    <property type="match status" value="1"/>
</dbReference>
<dbReference type="Pfam" id="PF07549">
    <property type="entry name" value="Sec_GG"/>
    <property type="match status" value="1"/>
</dbReference>
<dbReference type="InterPro" id="IPR022646">
    <property type="entry name" value="SecD/SecF_CS"/>
</dbReference>
<dbReference type="InterPro" id="IPR001036">
    <property type="entry name" value="Acrflvin-R"/>
</dbReference>
<evidence type="ECO:0000256" key="6">
    <source>
        <dbReference type="ARBA" id="ARBA00022989"/>
    </source>
</evidence>
<evidence type="ECO:0000259" key="12">
    <source>
        <dbReference type="Pfam" id="PF22599"/>
    </source>
</evidence>
<evidence type="ECO:0000256" key="4">
    <source>
        <dbReference type="ARBA" id="ARBA00022692"/>
    </source>
</evidence>
<dbReference type="InterPro" id="IPR048634">
    <property type="entry name" value="SecD_SecF_C"/>
</dbReference>
<keyword evidence="6 9" id="KW-1133">Transmembrane helix</keyword>
<dbReference type="NCBIfam" id="TIGR01129">
    <property type="entry name" value="secD"/>
    <property type="match status" value="1"/>
</dbReference>
<comment type="similarity">
    <text evidence="9">Belongs to the SecD/SecF family. SecD subfamily.</text>
</comment>
<dbReference type="Pfam" id="PF21760">
    <property type="entry name" value="SecD_1st"/>
    <property type="match status" value="1"/>
</dbReference>
<dbReference type="InterPro" id="IPR054384">
    <property type="entry name" value="SecDF_P1_head"/>
</dbReference>
<feature type="domain" description="Protein export membrane protein SecD/SecF C-terminal" evidence="10">
    <location>
        <begin position="354"/>
        <end position="520"/>
    </location>
</feature>
<dbReference type="InterPro" id="IPR005791">
    <property type="entry name" value="SecD"/>
</dbReference>
<dbReference type="EMBL" id="JBBLZC010000023">
    <property type="protein sequence ID" value="MEK0085226.1"/>
    <property type="molecule type" value="Genomic_DNA"/>
</dbReference>
<comment type="subunit">
    <text evidence="9">Forms a complex with SecF. Part of the essential Sec protein translocation apparatus which comprises SecA, SecYEG and auxiliary proteins SecDF-YajC and YidC.</text>
</comment>
<evidence type="ECO:0000256" key="2">
    <source>
        <dbReference type="ARBA" id="ARBA00022448"/>
    </source>
</evidence>
<feature type="domain" description="Protein translocase subunit SecDF P1" evidence="11">
    <location>
        <begin position="160"/>
        <end position="218"/>
    </location>
</feature>
<sequence>MRRPLSWRPLAILAVCLIGFLSIVPNMVSRATLDALPSWLPKNQIVLGLDLQGGSYLLLEVDLEPVYKERLETMVGDIRGALRTARINYRGLGVQGDTVALNLNDPAQLDQALAEIERLNPYSLGTSGRVRDFDVSSDPSGRIVLHLTEAKRTQLAQSAVSQSLEVVRRRIDELGTREASIQRQGADRILVQVPGERNPENIKRLLGRTARLTFHMVDLGASVQEALQGRIPPGDMLVESADKDRGGPSHYVVKRQVDVSGENLIDAQPTFHDGQPVVSFRFDNAGARKFARITQENVGKPFAIVLDDKVISAPRINEPILGGSGIISGSFTVESANELAVLLRAGALPAPLKVVEERSVGAELGADSIRDGTIACIVAAALVITLMLIYYGIFGFIADVALVLNVVLILGIMTLMGATLTLPGIAGIVLTIGQAVDSNVLIYERIREEMKGGRTPLAAINAGFGEAMRTIVDANLTALIAALALFQFGSGPVKGFAVTLGLGVITNMFTAVYFSRFLVGIWYDRARPAALPL</sequence>
<dbReference type="Gene3D" id="1.20.1640.10">
    <property type="entry name" value="Multidrug efflux transporter AcrB transmembrane domain"/>
    <property type="match status" value="1"/>
</dbReference>
<dbReference type="Pfam" id="PF22599">
    <property type="entry name" value="SecDF_P1_head"/>
    <property type="match status" value="1"/>
</dbReference>
<dbReference type="Gene3D" id="3.30.1360.200">
    <property type="match status" value="1"/>
</dbReference>
<protein>
    <recommendedName>
        <fullName evidence="9">Protein translocase subunit SecD</fullName>
    </recommendedName>
</protein>
<feature type="transmembrane region" description="Helical" evidence="9">
    <location>
        <begin position="372"/>
        <end position="393"/>
    </location>
</feature>
<feature type="transmembrane region" description="Helical" evidence="9">
    <location>
        <begin position="471"/>
        <end position="490"/>
    </location>
</feature>
<proteinExistence type="inferred from homology"/>
<dbReference type="InterPro" id="IPR022813">
    <property type="entry name" value="SecD/SecF_arch_bac"/>
</dbReference>
<feature type="domain" description="SecDF P1 head subdomain" evidence="12">
    <location>
        <begin position="247"/>
        <end position="350"/>
    </location>
</feature>
<evidence type="ECO:0000256" key="9">
    <source>
        <dbReference type="HAMAP-Rule" id="MF_01463"/>
    </source>
</evidence>
<dbReference type="InterPro" id="IPR055344">
    <property type="entry name" value="SecD_SecF_C_bact"/>
</dbReference>
<evidence type="ECO:0000256" key="5">
    <source>
        <dbReference type="ARBA" id="ARBA00022927"/>
    </source>
</evidence>
<evidence type="ECO:0000256" key="3">
    <source>
        <dbReference type="ARBA" id="ARBA00022475"/>
    </source>
</evidence>
<evidence type="ECO:0000313" key="14">
    <source>
        <dbReference type="Proteomes" id="UP001375743"/>
    </source>
</evidence>
<dbReference type="PANTHER" id="PTHR30081:SF1">
    <property type="entry name" value="PROTEIN TRANSLOCASE SUBUNIT SECD"/>
    <property type="match status" value="1"/>
</dbReference>
<evidence type="ECO:0000313" key="13">
    <source>
        <dbReference type="EMBL" id="MEK0085226.1"/>
    </source>
</evidence>
<evidence type="ECO:0000256" key="8">
    <source>
        <dbReference type="ARBA" id="ARBA00023136"/>
    </source>
</evidence>
<dbReference type="PRINTS" id="PR00702">
    <property type="entry name" value="ACRIFLAVINRP"/>
</dbReference>
<feature type="transmembrane region" description="Helical" evidence="9">
    <location>
        <begin position="496"/>
        <end position="519"/>
    </location>
</feature>
<name>A0ABU8XW05_9PROT</name>
<dbReference type="InterPro" id="IPR048631">
    <property type="entry name" value="SecD_1st"/>
</dbReference>
<keyword evidence="14" id="KW-1185">Reference proteome</keyword>
<organism evidence="13 14">
    <name type="scientific">Benzoatithermus flavus</name>
    <dbReference type="NCBI Taxonomy" id="3108223"/>
    <lineage>
        <taxon>Bacteria</taxon>
        <taxon>Pseudomonadati</taxon>
        <taxon>Pseudomonadota</taxon>
        <taxon>Alphaproteobacteria</taxon>
        <taxon>Geminicoccales</taxon>
        <taxon>Geminicoccaceae</taxon>
        <taxon>Benzoatithermus</taxon>
    </lineage>
</organism>
<comment type="subcellular location">
    <subcellularLocation>
        <location evidence="1 9">Cell membrane</location>
        <topology evidence="1 9">Multi-pass membrane protein</topology>
    </subcellularLocation>
</comment>
<evidence type="ECO:0000259" key="10">
    <source>
        <dbReference type="Pfam" id="PF02355"/>
    </source>
</evidence>
<keyword evidence="3 9" id="KW-1003">Cell membrane</keyword>
<dbReference type="NCBIfam" id="TIGR00916">
    <property type="entry name" value="2A0604s01"/>
    <property type="match status" value="1"/>
</dbReference>
<comment type="function">
    <text evidence="9">Part of the Sec protein translocase complex. Interacts with the SecYEG preprotein conducting channel. SecDF uses the proton motive force (PMF) to complete protein translocation after the ATP-dependent function of SecA.</text>
</comment>
<dbReference type="RefSeq" id="WP_418161075.1">
    <property type="nucleotide sequence ID" value="NZ_JBBLZC010000023.1"/>
</dbReference>
<dbReference type="Gene3D" id="3.30.70.3400">
    <property type="match status" value="1"/>
</dbReference>
<keyword evidence="4 9" id="KW-0812">Transmembrane</keyword>
<dbReference type="PANTHER" id="PTHR30081">
    <property type="entry name" value="PROTEIN-EXPORT MEMBRANE PROTEIN SEC"/>
    <property type="match status" value="1"/>
</dbReference>
<keyword evidence="2 9" id="KW-0813">Transport</keyword>
<comment type="caution">
    <text evidence="9">Lacks conserved residue(s) required for the propagation of feature annotation.</text>
</comment>
<dbReference type="Proteomes" id="UP001375743">
    <property type="component" value="Unassembled WGS sequence"/>
</dbReference>
<evidence type="ECO:0000256" key="1">
    <source>
        <dbReference type="ARBA" id="ARBA00004651"/>
    </source>
</evidence>
<reference evidence="13 14" key="1">
    <citation type="submission" date="2024-01" db="EMBL/GenBank/DDBJ databases">
        <title>Multi-omics insights into the function and evolution of sodium benzoate biodegradation pathways in Benzoatithermus flavus gen. nov., sp. nov. from hot spring.</title>
        <authorList>
            <person name="Hu C.-J."/>
            <person name="Li W.-J."/>
        </authorList>
    </citation>
    <scope>NUCLEOTIDE SEQUENCE [LARGE SCALE GENOMIC DNA]</scope>
    <source>
        <strain evidence="13 14">SYSU G07066</strain>
    </source>
</reference>
<comment type="caution">
    <text evidence="13">The sequence shown here is derived from an EMBL/GenBank/DDBJ whole genome shotgun (WGS) entry which is preliminary data.</text>
</comment>
<evidence type="ECO:0000256" key="7">
    <source>
        <dbReference type="ARBA" id="ARBA00023010"/>
    </source>
</evidence>
<keyword evidence="8 9" id="KW-0472">Membrane</keyword>